<dbReference type="OrthoDB" id="10260712at2759"/>
<dbReference type="InterPro" id="IPR019151">
    <property type="entry name" value="Proteasome_assmbl_chaperone_2"/>
</dbReference>
<dbReference type="InterPro" id="IPR038389">
    <property type="entry name" value="PSMG2_sf"/>
</dbReference>
<dbReference type="GO" id="GO:0005634">
    <property type="term" value="C:nucleus"/>
    <property type="evidence" value="ECO:0007669"/>
    <property type="project" value="TreeGrafter"/>
</dbReference>
<dbReference type="EMBL" id="UYJE01006912">
    <property type="protein sequence ID" value="VDI50140.1"/>
    <property type="molecule type" value="Genomic_DNA"/>
</dbReference>
<dbReference type="GO" id="GO:0043248">
    <property type="term" value="P:proteasome assembly"/>
    <property type="evidence" value="ECO:0007669"/>
    <property type="project" value="TreeGrafter"/>
</dbReference>
<dbReference type="PIRSF" id="PIRSF010044">
    <property type="entry name" value="UCP010044"/>
    <property type="match status" value="1"/>
</dbReference>
<organism evidence="5 6">
    <name type="scientific">Mytilus galloprovincialis</name>
    <name type="common">Mediterranean mussel</name>
    <dbReference type="NCBI Taxonomy" id="29158"/>
    <lineage>
        <taxon>Eukaryota</taxon>
        <taxon>Metazoa</taxon>
        <taxon>Spiralia</taxon>
        <taxon>Lophotrochozoa</taxon>
        <taxon>Mollusca</taxon>
        <taxon>Bivalvia</taxon>
        <taxon>Autobranchia</taxon>
        <taxon>Pteriomorphia</taxon>
        <taxon>Mytilida</taxon>
        <taxon>Mytiloidea</taxon>
        <taxon>Mytilidae</taxon>
        <taxon>Mytilinae</taxon>
        <taxon>Mytilus</taxon>
    </lineage>
</organism>
<name>A0A8B6FKL1_MYTGA</name>
<evidence type="ECO:0000313" key="6">
    <source>
        <dbReference type="Proteomes" id="UP000596742"/>
    </source>
</evidence>
<comment type="subunit">
    <text evidence="4">Forms a heterodimer with PSMG1.</text>
</comment>
<reference evidence="5" key="1">
    <citation type="submission" date="2018-11" db="EMBL/GenBank/DDBJ databases">
        <authorList>
            <person name="Alioto T."/>
            <person name="Alioto T."/>
        </authorList>
    </citation>
    <scope>NUCLEOTIDE SEQUENCE</scope>
</reference>
<keyword evidence="6" id="KW-1185">Reference proteome</keyword>
<dbReference type="Proteomes" id="UP000596742">
    <property type="component" value="Unassembled WGS sequence"/>
</dbReference>
<evidence type="ECO:0000313" key="5">
    <source>
        <dbReference type="EMBL" id="VDI50140.1"/>
    </source>
</evidence>
<proteinExistence type="inferred from homology"/>
<accession>A0A8B6FKL1</accession>
<dbReference type="AlphaFoldDB" id="A0A8B6FKL1"/>
<evidence type="ECO:0000256" key="2">
    <source>
        <dbReference type="ARBA" id="ARBA00023186"/>
    </source>
</evidence>
<evidence type="ECO:0000256" key="1">
    <source>
        <dbReference type="ARBA" id="ARBA00019186"/>
    </source>
</evidence>
<dbReference type="InterPro" id="IPR016562">
    <property type="entry name" value="Proteasome_assmbl_chp_2_euk"/>
</dbReference>
<keyword evidence="2 4" id="KW-0143">Chaperone</keyword>
<dbReference type="GO" id="GO:0005829">
    <property type="term" value="C:cytosol"/>
    <property type="evidence" value="ECO:0007669"/>
    <property type="project" value="TreeGrafter"/>
</dbReference>
<evidence type="ECO:0000256" key="3">
    <source>
        <dbReference type="ARBA" id="ARBA00025745"/>
    </source>
</evidence>
<dbReference type="PANTHER" id="PTHR12970">
    <property type="entry name" value="PROTEASOME ASSEMBLY CHAPERONE 2"/>
    <property type="match status" value="1"/>
</dbReference>
<comment type="function">
    <text evidence="4">Chaperone protein which promotes assembly of the 20S proteasome as part of a heterodimer with PSMG1.</text>
</comment>
<comment type="similarity">
    <text evidence="3 4">Belongs to the PSMG2 family.</text>
</comment>
<gene>
    <name evidence="5" type="ORF">MGAL_10B084999</name>
</gene>
<dbReference type="PANTHER" id="PTHR12970:SF1">
    <property type="entry name" value="PROTEASOME ASSEMBLY CHAPERONE 2"/>
    <property type="match status" value="1"/>
</dbReference>
<sequence>MFISAESKEKDFEGYTLIFPAVSVGNVGQLAVDMIISTLWMERIGYIYHDSILPLVGNDPFAHPESISCKIVTNCEVYENTENKTIIIQQRSPFVQGKRASFKQWLRKWMVEMKISQLVILTSSHAHERIDCQLQGSQFRFVTGPKFEKHEIEDMKSRLEWQELEKRLSENGETEEISSPYIPGGGIAKSLFKDCSEEVKVCILLLFCSEGDNASDALQLAKHANSWLNIIDMEPKLVMGVDGKSVKMPGLSWKVPYSWKLMFGSQVDRTLFH</sequence>
<comment type="caution">
    <text evidence="5">The sequence shown here is derived from an EMBL/GenBank/DDBJ whole genome shotgun (WGS) entry which is preliminary data.</text>
</comment>
<evidence type="ECO:0000256" key="4">
    <source>
        <dbReference type="PIRNR" id="PIRNR010044"/>
    </source>
</evidence>
<protein>
    <recommendedName>
        <fullName evidence="1 4">Proteasome assembly chaperone 2</fullName>
    </recommendedName>
</protein>
<dbReference type="GO" id="GO:0000502">
    <property type="term" value="C:proteasome complex"/>
    <property type="evidence" value="ECO:0007669"/>
    <property type="project" value="UniProtKB-KW"/>
</dbReference>
<keyword evidence="5" id="KW-0647">Proteasome</keyword>
<dbReference type="Pfam" id="PF09754">
    <property type="entry name" value="PAC2"/>
    <property type="match status" value="1"/>
</dbReference>
<dbReference type="Gene3D" id="3.40.50.10900">
    <property type="entry name" value="PAC-like subunit"/>
    <property type="match status" value="2"/>
</dbReference>